<dbReference type="EMBL" id="CAJJDN010000011">
    <property type="protein sequence ID" value="CAD8057439.1"/>
    <property type="molecule type" value="Genomic_DNA"/>
</dbReference>
<sequence>MSFQLYPKPFQFYYYLPYIQQLGVPMMNPYNFNNYPQQMNSFYYQPTIGNSSQNCIVIEDDNIQHPLNQNQSQIIQTQSNREQNTQQEQQMIIEQPIKQQIQQSDQLNENEPHIRISVFKQHSSQIDTEYILQYDRILGNEYKKEITIGRKKQQDEQSENCDIYLPHGDKNVEKLHCKLLTEKGFSYSNLLTKSVLLFFSLFKSKKYAIKLPFSVKKHIFSFIKEKPQFYITDNATKAGTFIKIKKDNSKLMQLHNTYLIGADTYFHVMEIKTKPTQTKIKRIKDQNSFYYTLAKEHIIKGTKIHGLSSEESELFNNQVNEFRTIDLRRKVSHKLNQYDRPFLKFAFNSPSINQIQSHIFIANYNQEFVFKIGRSQECDVLVNINTVSRRQAQIVYKNNEWFIHDGGGVRESANGTWQSLQNYSLRNNEKKVQSKPRLIEDQMEIKISENVIKFDFVNFGITKKRKLNQALFQDLLQSL</sequence>
<dbReference type="Proteomes" id="UP000692954">
    <property type="component" value="Unassembled WGS sequence"/>
</dbReference>
<reference evidence="2" key="1">
    <citation type="submission" date="2021-01" db="EMBL/GenBank/DDBJ databases">
        <authorList>
            <consortium name="Genoscope - CEA"/>
            <person name="William W."/>
        </authorList>
    </citation>
    <scope>NUCLEOTIDE SEQUENCE</scope>
</reference>
<accession>A0A8S1KQ32</accession>
<comment type="caution">
    <text evidence="2">The sequence shown here is derived from an EMBL/GenBank/DDBJ whole genome shotgun (WGS) entry which is preliminary data.</text>
</comment>
<evidence type="ECO:0000259" key="1">
    <source>
        <dbReference type="PROSITE" id="PS50006"/>
    </source>
</evidence>
<proteinExistence type="predicted"/>
<name>A0A8S1KQ32_9CILI</name>
<feature type="domain" description="FHA" evidence="1">
    <location>
        <begin position="370"/>
        <end position="423"/>
    </location>
</feature>
<dbReference type="AlphaFoldDB" id="A0A8S1KQ32"/>
<feature type="domain" description="FHA" evidence="1">
    <location>
        <begin position="146"/>
        <end position="179"/>
    </location>
</feature>
<dbReference type="OrthoDB" id="299287at2759"/>
<dbReference type="PANTHER" id="PTHR46210:SF1">
    <property type="entry name" value="FHA DOMAIN-CONTAINING PROTEIN"/>
    <property type="match status" value="1"/>
</dbReference>
<evidence type="ECO:0000313" key="2">
    <source>
        <dbReference type="EMBL" id="CAD8057439.1"/>
    </source>
</evidence>
<dbReference type="InterPro" id="IPR000253">
    <property type="entry name" value="FHA_dom"/>
</dbReference>
<protein>
    <recommendedName>
        <fullName evidence="1">FHA domain-containing protein</fullName>
    </recommendedName>
</protein>
<dbReference type="CDD" id="cd00060">
    <property type="entry name" value="FHA"/>
    <property type="match status" value="1"/>
</dbReference>
<dbReference type="SMART" id="SM00240">
    <property type="entry name" value="FHA"/>
    <property type="match status" value="1"/>
</dbReference>
<dbReference type="PROSITE" id="PS50006">
    <property type="entry name" value="FHA_DOMAIN"/>
    <property type="match status" value="2"/>
</dbReference>
<keyword evidence="3" id="KW-1185">Reference proteome</keyword>
<gene>
    <name evidence="2" type="ORF">PSON_ATCC_30995.1.T0110218</name>
</gene>
<organism evidence="2 3">
    <name type="scientific">Paramecium sonneborni</name>
    <dbReference type="NCBI Taxonomy" id="65129"/>
    <lineage>
        <taxon>Eukaryota</taxon>
        <taxon>Sar</taxon>
        <taxon>Alveolata</taxon>
        <taxon>Ciliophora</taxon>
        <taxon>Intramacronucleata</taxon>
        <taxon>Oligohymenophorea</taxon>
        <taxon>Peniculida</taxon>
        <taxon>Parameciidae</taxon>
        <taxon>Paramecium</taxon>
    </lineage>
</organism>
<evidence type="ECO:0000313" key="3">
    <source>
        <dbReference type="Proteomes" id="UP000692954"/>
    </source>
</evidence>
<dbReference type="Pfam" id="PF00498">
    <property type="entry name" value="FHA"/>
    <property type="match status" value="1"/>
</dbReference>
<dbReference type="PANTHER" id="PTHR46210">
    <property type="entry name" value="FHA DOMAIN-CONTAINING PROTEIN"/>
    <property type="match status" value="1"/>
</dbReference>